<evidence type="ECO:0000256" key="2">
    <source>
        <dbReference type="ARBA" id="ARBA00022692"/>
    </source>
</evidence>
<evidence type="ECO:0000256" key="5">
    <source>
        <dbReference type="SAM" id="Phobius"/>
    </source>
</evidence>
<evidence type="ECO:0000256" key="4">
    <source>
        <dbReference type="ARBA" id="ARBA00023136"/>
    </source>
</evidence>
<comment type="caution">
    <text evidence="7">The sequence shown here is derived from an EMBL/GenBank/DDBJ whole genome shotgun (WGS) entry which is preliminary data.</text>
</comment>
<feature type="transmembrane region" description="Helical" evidence="5">
    <location>
        <begin position="388"/>
        <end position="410"/>
    </location>
</feature>
<accession>A0A1Q9DC38</accession>
<evidence type="ECO:0000256" key="1">
    <source>
        <dbReference type="ARBA" id="ARBA00004141"/>
    </source>
</evidence>
<dbReference type="EMBL" id="LSRX01000612">
    <property type="protein sequence ID" value="OLP92650.1"/>
    <property type="molecule type" value="Genomic_DNA"/>
</dbReference>
<feature type="transmembrane region" description="Helical" evidence="5">
    <location>
        <begin position="430"/>
        <end position="454"/>
    </location>
</feature>
<sequence length="667" mass="73564">MTFFRGSRALSVVKLGPTDMAFFHQTNALNSRANYSIRSVRVNLPYSPYYLLSDGGPDFSEAAGEFNVSTFRAEGMHLSQSFNPNFTCQGHLQRIAQAARWASQHGAAYLMIWEDDTRMLKPMQTIPDVDLVTMGNVGNKHVGFWNSGIREKSMKTPAEQLAPADQRRVKQQDKFAARRGYSAGPGSIFRIDPFLKAIEATPASDLQAMYTYTEQDMCWEDFAIGNDLRIRRNPEVQQVTWAFNDGEFVGQTAVDCGCAERFSGKERFWSGLEQLAEFMSVLPFTILQAASLASANVALTHIYPSYHEMIQSTTPLFTLVSSMIFDGRRYNCWAYWAMLPVCGGAVISSWSEANFSLLGSALSALAVAFRALKTILQGRLLCEQKVDSITLCYYMAPYNLAIFSIASAAVEGIQPVRQLLGFDSTFVEQVYLAGSLLTSCILACAFNVASYLIIKHMSPVGATVIANAKTPATILTSVFIFGNSVGALQILGFAVTILGVWLHSQKGRPIKVGSLSQLGNEEKRLLSGEDALSLLASLNPKQPLFLEDQRHLAEAIQQEVEAAEAIDVHTHLFSSSHGETLMEYGIDAMLTYHYLVSEYLASSSESPKEFYALSRAEQASRVWEALFVNSTPLSEPCRGVLTTFLVTLASFDIWGSCASMAVRFIPC</sequence>
<comment type="subcellular location">
    <subcellularLocation>
        <location evidence="1">Membrane</location>
        <topology evidence="1">Multi-pass membrane protein</topology>
    </subcellularLocation>
</comment>
<proteinExistence type="predicted"/>
<evidence type="ECO:0000256" key="3">
    <source>
        <dbReference type="ARBA" id="ARBA00022989"/>
    </source>
</evidence>
<evidence type="ECO:0000313" key="8">
    <source>
        <dbReference type="Proteomes" id="UP000186817"/>
    </source>
</evidence>
<dbReference type="InterPro" id="IPR032466">
    <property type="entry name" value="Metal_Hydrolase"/>
</dbReference>
<keyword evidence="2 5" id="KW-0812">Transmembrane</keyword>
<reference evidence="7 8" key="1">
    <citation type="submission" date="2016-02" db="EMBL/GenBank/DDBJ databases">
        <title>Genome analysis of coral dinoflagellate symbionts highlights evolutionary adaptations to a symbiotic lifestyle.</title>
        <authorList>
            <person name="Aranda M."/>
            <person name="Li Y."/>
            <person name="Liew Y.J."/>
            <person name="Baumgarten S."/>
            <person name="Simakov O."/>
            <person name="Wilson M."/>
            <person name="Piel J."/>
            <person name="Ashoor H."/>
            <person name="Bougouffa S."/>
            <person name="Bajic V.B."/>
            <person name="Ryu T."/>
            <person name="Ravasi T."/>
            <person name="Bayer T."/>
            <person name="Micklem G."/>
            <person name="Kim H."/>
            <person name="Bhak J."/>
            <person name="Lajeunesse T.C."/>
            <person name="Voolstra C.R."/>
        </authorList>
    </citation>
    <scope>NUCLEOTIDE SEQUENCE [LARGE SCALE GENOMIC DNA]</scope>
    <source>
        <strain evidence="7 8">CCMP2467</strain>
    </source>
</reference>
<gene>
    <name evidence="7" type="ORF">AK812_SmicGene25539</name>
</gene>
<organism evidence="7 8">
    <name type="scientific">Symbiodinium microadriaticum</name>
    <name type="common">Dinoflagellate</name>
    <name type="synonym">Zooxanthella microadriatica</name>
    <dbReference type="NCBI Taxonomy" id="2951"/>
    <lineage>
        <taxon>Eukaryota</taxon>
        <taxon>Sar</taxon>
        <taxon>Alveolata</taxon>
        <taxon>Dinophyceae</taxon>
        <taxon>Suessiales</taxon>
        <taxon>Symbiodiniaceae</taxon>
        <taxon>Symbiodinium</taxon>
    </lineage>
</organism>
<dbReference type="Gene3D" id="1.10.2020.10">
    <property type="entry name" value="uronate isomerase, domain 2, chain A"/>
    <property type="match status" value="1"/>
</dbReference>
<dbReference type="InterPro" id="IPR004853">
    <property type="entry name" value="Sugar_P_trans_dom"/>
</dbReference>
<feature type="transmembrane region" description="Helical" evidence="5">
    <location>
        <begin position="474"/>
        <end position="502"/>
    </location>
</feature>
<dbReference type="GO" id="GO:0016020">
    <property type="term" value="C:membrane"/>
    <property type="evidence" value="ECO:0007669"/>
    <property type="project" value="UniProtKB-SubCell"/>
</dbReference>
<dbReference type="AlphaFoldDB" id="A0A1Q9DC38"/>
<keyword evidence="4 5" id="KW-0472">Membrane</keyword>
<dbReference type="PANTHER" id="PTHR11132">
    <property type="entry name" value="SOLUTE CARRIER FAMILY 35"/>
    <property type="match status" value="1"/>
</dbReference>
<keyword evidence="3 5" id="KW-1133">Transmembrane helix</keyword>
<dbReference type="SUPFAM" id="SSF51556">
    <property type="entry name" value="Metallo-dependent hydrolases"/>
    <property type="match status" value="1"/>
</dbReference>
<dbReference type="Proteomes" id="UP000186817">
    <property type="component" value="Unassembled WGS sequence"/>
</dbReference>
<feature type="domain" description="Sugar phosphate transporter" evidence="6">
    <location>
        <begin position="277"/>
        <end position="504"/>
    </location>
</feature>
<keyword evidence="8" id="KW-1185">Reference proteome</keyword>
<evidence type="ECO:0000313" key="7">
    <source>
        <dbReference type="EMBL" id="OLP92650.1"/>
    </source>
</evidence>
<name>A0A1Q9DC38_SYMMI</name>
<dbReference type="Pfam" id="PF03151">
    <property type="entry name" value="TPT"/>
    <property type="match status" value="1"/>
</dbReference>
<feature type="transmembrane region" description="Helical" evidence="5">
    <location>
        <begin position="357"/>
        <end position="376"/>
    </location>
</feature>
<dbReference type="SUPFAM" id="SSF103481">
    <property type="entry name" value="Multidrug resistance efflux transporter EmrE"/>
    <property type="match status" value="2"/>
</dbReference>
<protein>
    <submittedName>
        <fullName evidence="7">Putative sugar phosphate/phosphate translocator</fullName>
    </submittedName>
</protein>
<dbReference type="OrthoDB" id="10261634at2759"/>
<evidence type="ECO:0000259" key="6">
    <source>
        <dbReference type="Pfam" id="PF03151"/>
    </source>
</evidence>
<dbReference type="InterPro" id="IPR050186">
    <property type="entry name" value="TPT_transporter"/>
</dbReference>
<dbReference type="InterPro" id="IPR037185">
    <property type="entry name" value="EmrE-like"/>
</dbReference>